<dbReference type="AlphaFoldDB" id="A0A8S9IY05"/>
<accession>A0A8S9IY05</accession>
<gene>
    <name evidence="2" type="ORF">F2Q70_00005062</name>
</gene>
<reference evidence="2" key="1">
    <citation type="submission" date="2019-12" db="EMBL/GenBank/DDBJ databases">
        <title>Genome sequencing and annotation of Brassica cretica.</title>
        <authorList>
            <person name="Studholme D.J."/>
            <person name="Sarris P.F."/>
        </authorList>
    </citation>
    <scope>NUCLEOTIDE SEQUENCE</scope>
    <source>
        <strain evidence="2">PFS-102/07</strain>
        <tissue evidence="2">Leaf</tissue>
    </source>
</reference>
<comment type="caution">
    <text evidence="2">The sequence shown here is derived from an EMBL/GenBank/DDBJ whole genome shotgun (WGS) entry which is preliminary data.</text>
</comment>
<name>A0A8S9IY05_BRACR</name>
<feature type="region of interest" description="Disordered" evidence="1">
    <location>
        <begin position="1"/>
        <end position="32"/>
    </location>
</feature>
<proteinExistence type="predicted"/>
<evidence type="ECO:0000313" key="2">
    <source>
        <dbReference type="EMBL" id="KAF2574578.1"/>
    </source>
</evidence>
<feature type="compositionally biased region" description="Basic and acidic residues" evidence="1">
    <location>
        <begin position="18"/>
        <end position="30"/>
    </location>
</feature>
<feature type="compositionally biased region" description="Low complexity" evidence="1">
    <location>
        <begin position="1"/>
        <end position="11"/>
    </location>
</feature>
<sequence length="54" mass="5970">MVQRRVTMTVTKTKRKRETVAEGAGKKEMPTARGTTGVKICGDRSCLDVWEKSG</sequence>
<organism evidence="2">
    <name type="scientific">Brassica cretica</name>
    <name type="common">Mustard</name>
    <dbReference type="NCBI Taxonomy" id="69181"/>
    <lineage>
        <taxon>Eukaryota</taxon>
        <taxon>Viridiplantae</taxon>
        <taxon>Streptophyta</taxon>
        <taxon>Embryophyta</taxon>
        <taxon>Tracheophyta</taxon>
        <taxon>Spermatophyta</taxon>
        <taxon>Magnoliopsida</taxon>
        <taxon>eudicotyledons</taxon>
        <taxon>Gunneridae</taxon>
        <taxon>Pentapetalae</taxon>
        <taxon>rosids</taxon>
        <taxon>malvids</taxon>
        <taxon>Brassicales</taxon>
        <taxon>Brassicaceae</taxon>
        <taxon>Brassiceae</taxon>
        <taxon>Brassica</taxon>
    </lineage>
</organism>
<protein>
    <submittedName>
        <fullName evidence="2">Uncharacterized protein</fullName>
    </submittedName>
</protein>
<dbReference type="EMBL" id="QGKY02001015">
    <property type="protein sequence ID" value="KAF2574578.1"/>
    <property type="molecule type" value="Genomic_DNA"/>
</dbReference>
<evidence type="ECO:0000256" key="1">
    <source>
        <dbReference type="SAM" id="MobiDB-lite"/>
    </source>
</evidence>